<accession>A0A060TDV5</accession>
<gene>
    <name evidence="2" type="ORF">GNLVRS02_ARAD1D03080g</name>
</gene>
<feature type="compositionally biased region" description="Polar residues" evidence="1">
    <location>
        <begin position="143"/>
        <end position="153"/>
    </location>
</feature>
<feature type="region of interest" description="Disordered" evidence="1">
    <location>
        <begin position="1"/>
        <end position="153"/>
    </location>
</feature>
<sequence length="446" mass="48902">MSSPDQKNRIKRAGSKVISKLKRRSLTPQEHFSDDGGTPQQDQGLGSSASREKSLKRRSKLSLLSNLSVKSMNSSKSNSSLPSTGSADAIARVDRRVDAEKAPNAPSSSEYSSLSEGHMEAASNVDEHLDSTAQDLQEGVPVPSQQGDTQLPSQTLPQIPQALQAVAQAAEKVEPLQQGVEDNVRFEPKEELFYSTTSKILTTEGAAETESVRIDRLSTPSTPAERSQGSTYFDMGNNHESKSRRPVRVQGASPFSSFHSYDHRFSSTSLSRYADTEKASIGRTKTDSLLNNFFNSFSDSPHKSSSHSDLAQSPFIYRTASRVWEEVRESKGQSWLDTRLESTALDTDRDEDDDGVLLMGSFARSHNVGGDSHDDIAVEDVYSRSKFVTVVDWILGLEPDSSIGKPLQPPKAPKPLTPAEKTAQRDQRDSETVDAAWYLGIITSFI</sequence>
<protein>
    <submittedName>
        <fullName evidence="2">ARAD1D03080p</fullName>
    </submittedName>
</protein>
<name>A0A060TDV5_BLAAD</name>
<feature type="compositionally biased region" description="Low complexity" evidence="1">
    <location>
        <begin position="61"/>
        <end position="86"/>
    </location>
</feature>
<feature type="region of interest" description="Disordered" evidence="1">
    <location>
        <begin position="204"/>
        <end position="248"/>
    </location>
</feature>
<feature type="compositionally biased region" description="Polar residues" evidence="1">
    <location>
        <begin position="218"/>
        <end position="231"/>
    </location>
</feature>
<feature type="compositionally biased region" description="Pro residues" evidence="1">
    <location>
        <begin position="407"/>
        <end position="416"/>
    </location>
</feature>
<evidence type="ECO:0000313" key="2">
    <source>
        <dbReference type="EMBL" id="CDP37072.1"/>
    </source>
</evidence>
<feature type="region of interest" description="Disordered" evidence="1">
    <location>
        <begin position="402"/>
        <end position="431"/>
    </location>
</feature>
<dbReference type="AlphaFoldDB" id="A0A060TDV5"/>
<feature type="compositionally biased region" description="Low complexity" evidence="1">
    <location>
        <begin position="107"/>
        <end position="116"/>
    </location>
</feature>
<reference evidence="2" key="2">
    <citation type="submission" date="2014-06" db="EMBL/GenBank/DDBJ databases">
        <title>The complete genome of Blastobotrys (Arxula) adeninivorans LS3 - a yeast of biotechnological interest.</title>
        <authorList>
            <person name="Kunze G."/>
            <person name="Gaillardin C."/>
            <person name="Czernicka M."/>
            <person name="Durrens P."/>
            <person name="Martin T."/>
            <person name="Boer E."/>
            <person name="Gabaldon T."/>
            <person name="Cruz J."/>
            <person name="Talla E."/>
            <person name="Marck C."/>
            <person name="Goffeau A."/>
            <person name="Barbe V."/>
            <person name="Baret P."/>
            <person name="Baronian K."/>
            <person name="Beier S."/>
            <person name="Bleykasten C."/>
            <person name="Bode R."/>
            <person name="Casaregola S."/>
            <person name="Despons L."/>
            <person name="Fairhead C."/>
            <person name="Giersberg M."/>
            <person name="Gierski P."/>
            <person name="Hahnel U."/>
            <person name="Hartmann A."/>
            <person name="Jankowska D."/>
            <person name="Jubin C."/>
            <person name="Jung P."/>
            <person name="Lafontaine I."/>
            <person name="Leh-Louis V."/>
            <person name="Lemaire M."/>
            <person name="Marcet-Houben M."/>
            <person name="Mascher M."/>
            <person name="Morel G."/>
            <person name="Richard G.-F."/>
            <person name="Riechen J."/>
            <person name="Sacerdot C."/>
            <person name="Sarkar A."/>
            <person name="Savel G."/>
            <person name="Schacherer J."/>
            <person name="Sherman D."/>
            <person name="Straub M.-L."/>
            <person name="Stein N."/>
            <person name="Thierry A."/>
            <person name="Trautwein-Schult A."/>
            <person name="Westhof E."/>
            <person name="Worch S."/>
            <person name="Dujon B."/>
            <person name="Souciet J.-L."/>
            <person name="Wincker P."/>
            <person name="Scholz U."/>
            <person name="Neuveglise N."/>
        </authorList>
    </citation>
    <scope>NUCLEOTIDE SEQUENCE</scope>
    <source>
        <strain evidence="2">LS3</strain>
    </source>
</reference>
<evidence type="ECO:0000256" key="1">
    <source>
        <dbReference type="SAM" id="MobiDB-lite"/>
    </source>
</evidence>
<proteinExistence type="predicted"/>
<dbReference type="InterPro" id="IPR025040">
    <property type="entry name" value="DUF3984"/>
</dbReference>
<dbReference type="EMBL" id="HG937694">
    <property type="protein sequence ID" value="CDP37072.1"/>
    <property type="molecule type" value="Genomic_DNA"/>
</dbReference>
<feature type="compositionally biased region" description="Basic and acidic residues" evidence="1">
    <location>
        <begin position="422"/>
        <end position="431"/>
    </location>
</feature>
<organism evidence="2">
    <name type="scientific">Blastobotrys adeninivorans</name>
    <name type="common">Yeast</name>
    <name type="synonym">Arxula adeninivorans</name>
    <dbReference type="NCBI Taxonomy" id="409370"/>
    <lineage>
        <taxon>Eukaryota</taxon>
        <taxon>Fungi</taxon>
        <taxon>Dikarya</taxon>
        <taxon>Ascomycota</taxon>
        <taxon>Saccharomycotina</taxon>
        <taxon>Dipodascomycetes</taxon>
        <taxon>Dipodascales</taxon>
        <taxon>Trichomonascaceae</taxon>
        <taxon>Blastobotrys</taxon>
    </lineage>
</organism>
<reference evidence="2" key="1">
    <citation type="submission" date="2014-02" db="EMBL/GenBank/DDBJ databases">
        <authorList>
            <person name="Genoscope - CEA"/>
        </authorList>
    </citation>
    <scope>NUCLEOTIDE SEQUENCE</scope>
    <source>
        <strain evidence="2">LS3</strain>
    </source>
</reference>
<feature type="compositionally biased region" description="Basic and acidic residues" evidence="1">
    <location>
        <begin position="91"/>
        <end position="101"/>
    </location>
</feature>
<feature type="compositionally biased region" description="Basic residues" evidence="1">
    <location>
        <begin position="9"/>
        <end position="25"/>
    </location>
</feature>
<dbReference type="Pfam" id="PF13136">
    <property type="entry name" value="DUF3984"/>
    <property type="match status" value="1"/>
</dbReference>